<feature type="transmembrane region" description="Helical" evidence="1">
    <location>
        <begin position="32"/>
        <end position="55"/>
    </location>
</feature>
<name>A0A1F6NWT2_9BACT</name>
<keyword evidence="1" id="KW-0812">Transmembrane</keyword>
<keyword evidence="1" id="KW-1133">Transmembrane helix</keyword>
<organism evidence="2 3">
    <name type="scientific">Candidatus Magasanikbacteria bacterium RIFOXYC2_FULL_42_28</name>
    <dbReference type="NCBI Taxonomy" id="1798704"/>
    <lineage>
        <taxon>Bacteria</taxon>
        <taxon>Candidatus Magasanikiibacteriota</taxon>
    </lineage>
</organism>
<proteinExistence type="predicted"/>
<dbReference type="Proteomes" id="UP000177907">
    <property type="component" value="Unassembled WGS sequence"/>
</dbReference>
<comment type="caution">
    <text evidence="2">The sequence shown here is derived from an EMBL/GenBank/DDBJ whole genome shotgun (WGS) entry which is preliminary data.</text>
</comment>
<dbReference type="EMBL" id="MFQZ01000003">
    <property type="protein sequence ID" value="OGH88341.1"/>
    <property type="molecule type" value="Genomic_DNA"/>
</dbReference>
<reference evidence="2 3" key="1">
    <citation type="journal article" date="2016" name="Nat. Commun.">
        <title>Thousands of microbial genomes shed light on interconnected biogeochemical processes in an aquifer system.</title>
        <authorList>
            <person name="Anantharaman K."/>
            <person name="Brown C.T."/>
            <person name="Hug L.A."/>
            <person name="Sharon I."/>
            <person name="Castelle C.J."/>
            <person name="Probst A.J."/>
            <person name="Thomas B.C."/>
            <person name="Singh A."/>
            <person name="Wilkins M.J."/>
            <person name="Karaoz U."/>
            <person name="Brodie E.L."/>
            <person name="Williams K.H."/>
            <person name="Hubbard S.S."/>
            <person name="Banfield J.F."/>
        </authorList>
    </citation>
    <scope>NUCLEOTIDE SEQUENCE [LARGE SCALE GENOMIC DNA]</scope>
</reference>
<evidence type="ECO:0000256" key="1">
    <source>
        <dbReference type="SAM" id="Phobius"/>
    </source>
</evidence>
<feature type="transmembrane region" description="Helical" evidence="1">
    <location>
        <begin position="6"/>
        <end position="25"/>
    </location>
</feature>
<evidence type="ECO:0000313" key="3">
    <source>
        <dbReference type="Proteomes" id="UP000177907"/>
    </source>
</evidence>
<evidence type="ECO:0000313" key="2">
    <source>
        <dbReference type="EMBL" id="OGH88341.1"/>
    </source>
</evidence>
<protein>
    <recommendedName>
        <fullName evidence="4">DUF5698 domain-containing protein</fullName>
    </recommendedName>
</protein>
<keyword evidence="1" id="KW-0472">Membrane</keyword>
<sequence length="96" mass="11065">MDIIIRHLIFFSVGVFQDILITYYYQTIAKEYAWRAAFFSTIVTLLNLLILYEILAGIEDQIFTIILAYAVGNGVGTSLVIKKHQILKLFYKKTGR</sequence>
<accession>A0A1F6NWT2</accession>
<evidence type="ECO:0008006" key="4">
    <source>
        <dbReference type="Google" id="ProtNLM"/>
    </source>
</evidence>
<feature type="transmembrane region" description="Helical" evidence="1">
    <location>
        <begin position="61"/>
        <end position="81"/>
    </location>
</feature>
<dbReference type="AlphaFoldDB" id="A0A1F6NWT2"/>
<gene>
    <name evidence="2" type="ORF">A3J93_04785</name>
</gene>